<reference evidence="10 11" key="1">
    <citation type="submission" date="2019-02" db="EMBL/GenBank/DDBJ databases">
        <authorList>
            <person name="Fomenkov A."/>
            <person name="Dubinina G."/>
            <person name="Grabovich M."/>
            <person name="Vincze T."/>
            <person name="Roberts R.J."/>
        </authorList>
    </citation>
    <scope>NUCLEOTIDE SEQUENCE [LARGE SCALE GENOMIC DNA]</scope>
    <source>
        <strain evidence="10 11">P</strain>
    </source>
</reference>
<evidence type="ECO:0000259" key="9">
    <source>
        <dbReference type="Pfam" id="PF00266"/>
    </source>
</evidence>
<reference evidence="10 11" key="2">
    <citation type="submission" date="2019-09" db="EMBL/GenBank/DDBJ databases">
        <title>Complete Genome Sequence and Methylome Analysis of free living Spirochaetas.</title>
        <authorList>
            <person name="Leshcheva N."/>
            <person name="Mikheeva N."/>
        </authorList>
    </citation>
    <scope>NUCLEOTIDE SEQUENCE [LARGE SCALE GENOMIC DNA]</scope>
    <source>
        <strain evidence="10 11">P</strain>
    </source>
</reference>
<evidence type="ECO:0000256" key="4">
    <source>
        <dbReference type="ARBA" id="ARBA00022723"/>
    </source>
</evidence>
<dbReference type="PANTHER" id="PTHR11601">
    <property type="entry name" value="CYSTEINE DESULFURYLASE FAMILY MEMBER"/>
    <property type="match status" value="1"/>
</dbReference>
<gene>
    <name evidence="10" type="ORF">EW093_02555</name>
</gene>
<dbReference type="KEGG" id="sper:EW093_02555"/>
<dbReference type="InterPro" id="IPR016454">
    <property type="entry name" value="Cysteine_dSase"/>
</dbReference>
<dbReference type="SUPFAM" id="SSF53383">
    <property type="entry name" value="PLP-dependent transferases"/>
    <property type="match status" value="1"/>
</dbReference>
<dbReference type="Gene3D" id="3.90.1150.10">
    <property type="entry name" value="Aspartate Aminotransferase, domain 1"/>
    <property type="match status" value="1"/>
</dbReference>
<dbReference type="InterPro" id="IPR015424">
    <property type="entry name" value="PyrdxlP-dep_Trfase"/>
</dbReference>
<dbReference type="RefSeq" id="WP_149566883.1">
    <property type="nucleotide sequence ID" value="NZ_CP035807.1"/>
</dbReference>
<evidence type="ECO:0000256" key="1">
    <source>
        <dbReference type="ARBA" id="ARBA00001933"/>
    </source>
</evidence>
<dbReference type="OrthoDB" id="9808002at2"/>
<comment type="cofactor">
    <cofactor evidence="1">
        <name>pyridoxal 5'-phosphate</name>
        <dbReference type="ChEBI" id="CHEBI:597326"/>
    </cofactor>
</comment>
<sequence>MIYLDWAATAKPKKDILRESLEESLTLYGNPSSVHDTGVSSKEVLNRERDNISKILNCDNSQIYFTSGGSESNNLILLSFLKKHGTGEVITTSIEHPSVGEPIETLNQFGWKIKRINPDTNGIIQCNKVLKSINDKTKIISIIYVHNETGVIQPLKDIVESVRKKENEIGKKVHIHIDGVQAVGKITIDLKDLDIDSFSISGHKFGGPKGIGILYLKKPKNVLYRGGGQEGGIRPGTEDLFGIISISRCLKEATENLDSRVCEINRLMDQLILGVREIGVKTIPKNRGLSDDNFIPNILSLTYPPLPGEVINRVLNSKGFMISTGSACSSNKKSTTKGILSMGISEKEGFSSFRVSIGRDTTEKDIENFIKALEETLNELAP</sequence>
<accession>A0A5C1Q6K9</accession>
<evidence type="ECO:0000313" key="11">
    <source>
        <dbReference type="Proteomes" id="UP000323824"/>
    </source>
</evidence>
<evidence type="ECO:0000256" key="5">
    <source>
        <dbReference type="ARBA" id="ARBA00022898"/>
    </source>
</evidence>
<evidence type="ECO:0000256" key="7">
    <source>
        <dbReference type="ARBA" id="ARBA00023014"/>
    </source>
</evidence>
<comment type="catalytic activity">
    <reaction evidence="8">
        <text>(sulfur carrier)-H + L-cysteine = (sulfur carrier)-SH + L-alanine</text>
        <dbReference type="Rhea" id="RHEA:43892"/>
        <dbReference type="Rhea" id="RHEA-COMP:14737"/>
        <dbReference type="Rhea" id="RHEA-COMP:14739"/>
        <dbReference type="ChEBI" id="CHEBI:29917"/>
        <dbReference type="ChEBI" id="CHEBI:35235"/>
        <dbReference type="ChEBI" id="CHEBI:57972"/>
        <dbReference type="ChEBI" id="CHEBI:64428"/>
        <dbReference type="EC" id="2.8.1.7"/>
    </reaction>
</comment>
<dbReference type="PIRSF" id="PIRSF005572">
    <property type="entry name" value="NifS"/>
    <property type="match status" value="1"/>
</dbReference>
<dbReference type="Pfam" id="PF00266">
    <property type="entry name" value="Aminotran_5"/>
    <property type="match status" value="1"/>
</dbReference>
<keyword evidence="5" id="KW-0663">Pyridoxal phosphate</keyword>
<dbReference type="EMBL" id="CP035807">
    <property type="protein sequence ID" value="QEN03625.1"/>
    <property type="molecule type" value="Genomic_DNA"/>
</dbReference>
<keyword evidence="3" id="KW-0808">Transferase</keyword>
<dbReference type="GO" id="GO:0031071">
    <property type="term" value="F:cysteine desulfurase activity"/>
    <property type="evidence" value="ECO:0007669"/>
    <property type="project" value="UniProtKB-EC"/>
</dbReference>
<evidence type="ECO:0000256" key="8">
    <source>
        <dbReference type="ARBA" id="ARBA00050776"/>
    </source>
</evidence>
<dbReference type="InterPro" id="IPR015422">
    <property type="entry name" value="PyrdxlP-dep_Trfase_small"/>
</dbReference>
<keyword evidence="6" id="KW-0408">Iron</keyword>
<dbReference type="Proteomes" id="UP000323824">
    <property type="component" value="Chromosome"/>
</dbReference>
<protein>
    <submittedName>
        <fullName evidence="10">Cysteine desulfurase</fullName>
    </submittedName>
</protein>
<proteinExistence type="inferred from homology"/>
<dbReference type="Gene3D" id="3.40.640.10">
    <property type="entry name" value="Type I PLP-dependent aspartate aminotransferase-like (Major domain)"/>
    <property type="match status" value="1"/>
</dbReference>
<dbReference type="GO" id="GO:0046872">
    <property type="term" value="F:metal ion binding"/>
    <property type="evidence" value="ECO:0007669"/>
    <property type="project" value="UniProtKB-KW"/>
</dbReference>
<dbReference type="Gene3D" id="1.10.260.50">
    <property type="match status" value="1"/>
</dbReference>
<dbReference type="GO" id="GO:0051536">
    <property type="term" value="F:iron-sulfur cluster binding"/>
    <property type="evidence" value="ECO:0007669"/>
    <property type="project" value="UniProtKB-KW"/>
</dbReference>
<evidence type="ECO:0000313" key="10">
    <source>
        <dbReference type="EMBL" id="QEN03625.1"/>
    </source>
</evidence>
<evidence type="ECO:0000256" key="6">
    <source>
        <dbReference type="ARBA" id="ARBA00023004"/>
    </source>
</evidence>
<dbReference type="PANTHER" id="PTHR11601:SF34">
    <property type="entry name" value="CYSTEINE DESULFURASE"/>
    <property type="match status" value="1"/>
</dbReference>
<keyword evidence="7" id="KW-0411">Iron-sulfur</keyword>
<dbReference type="AlphaFoldDB" id="A0A5C1Q6K9"/>
<dbReference type="InterPro" id="IPR015421">
    <property type="entry name" value="PyrdxlP-dep_Trfase_major"/>
</dbReference>
<feature type="domain" description="Aminotransferase class V" evidence="9">
    <location>
        <begin position="2"/>
        <end position="369"/>
    </location>
</feature>
<evidence type="ECO:0000256" key="2">
    <source>
        <dbReference type="ARBA" id="ARBA00006490"/>
    </source>
</evidence>
<dbReference type="InterPro" id="IPR000192">
    <property type="entry name" value="Aminotrans_V_dom"/>
</dbReference>
<evidence type="ECO:0000256" key="3">
    <source>
        <dbReference type="ARBA" id="ARBA00022679"/>
    </source>
</evidence>
<name>A0A5C1Q6K9_9SPIO</name>
<organism evidence="10 11">
    <name type="scientific">Thiospirochaeta perfilievii</name>
    <dbReference type="NCBI Taxonomy" id="252967"/>
    <lineage>
        <taxon>Bacteria</taxon>
        <taxon>Pseudomonadati</taxon>
        <taxon>Spirochaetota</taxon>
        <taxon>Spirochaetia</taxon>
        <taxon>Spirochaetales</taxon>
        <taxon>Spirochaetaceae</taxon>
        <taxon>Thiospirochaeta</taxon>
    </lineage>
</organism>
<keyword evidence="4" id="KW-0479">Metal-binding</keyword>
<keyword evidence="11" id="KW-1185">Reference proteome</keyword>
<comment type="similarity">
    <text evidence="2">Belongs to the class-V pyridoxal-phosphate-dependent aminotransferase family. NifS/IscS subfamily.</text>
</comment>